<dbReference type="SUPFAM" id="SSF46894">
    <property type="entry name" value="C-terminal effector domain of the bipartite response regulators"/>
    <property type="match status" value="1"/>
</dbReference>
<feature type="domain" description="HTH luxR-type" evidence="4">
    <location>
        <begin position="178"/>
        <end position="243"/>
    </location>
</feature>
<accession>A0A6N8TI84</accession>
<dbReference type="SMART" id="SM00421">
    <property type="entry name" value="HTH_LUXR"/>
    <property type="match status" value="1"/>
</dbReference>
<dbReference type="PANTHER" id="PTHR44688">
    <property type="entry name" value="DNA-BINDING TRANSCRIPTIONAL ACTIVATOR DEVR_DOSR"/>
    <property type="match status" value="1"/>
</dbReference>
<gene>
    <name evidence="5" type="ORF">GR156_18755</name>
</gene>
<organism evidence="5 6">
    <name type="scientific">Shinella zoogloeoides</name>
    <name type="common">Crabtreella saccharophila</name>
    <dbReference type="NCBI Taxonomy" id="352475"/>
    <lineage>
        <taxon>Bacteria</taxon>
        <taxon>Pseudomonadati</taxon>
        <taxon>Pseudomonadota</taxon>
        <taxon>Alphaproteobacteria</taxon>
        <taxon>Hyphomicrobiales</taxon>
        <taxon>Rhizobiaceae</taxon>
        <taxon>Shinella</taxon>
    </lineage>
</organism>
<dbReference type="GO" id="GO:0003677">
    <property type="term" value="F:DNA binding"/>
    <property type="evidence" value="ECO:0007669"/>
    <property type="project" value="UniProtKB-KW"/>
</dbReference>
<dbReference type="Pfam" id="PF03472">
    <property type="entry name" value="Autoind_bind"/>
    <property type="match status" value="1"/>
</dbReference>
<dbReference type="EMBL" id="WUML01000021">
    <property type="protein sequence ID" value="MXO02361.1"/>
    <property type="molecule type" value="Genomic_DNA"/>
</dbReference>
<dbReference type="PROSITE" id="PS50043">
    <property type="entry name" value="HTH_LUXR_2"/>
    <property type="match status" value="1"/>
</dbReference>
<evidence type="ECO:0000313" key="5">
    <source>
        <dbReference type="EMBL" id="MXO02361.1"/>
    </source>
</evidence>
<evidence type="ECO:0000256" key="3">
    <source>
        <dbReference type="ARBA" id="ARBA00023163"/>
    </source>
</evidence>
<dbReference type="InterPro" id="IPR005143">
    <property type="entry name" value="TF_LuxR_autoind-bd_dom"/>
</dbReference>
<dbReference type="AlphaFoldDB" id="A0A6N8TI84"/>
<dbReference type="PRINTS" id="PR00038">
    <property type="entry name" value="HTHLUXR"/>
</dbReference>
<keyword evidence="2" id="KW-0238">DNA-binding</keyword>
<evidence type="ECO:0000313" key="6">
    <source>
        <dbReference type="Proteomes" id="UP000440304"/>
    </source>
</evidence>
<dbReference type="InterPro" id="IPR000792">
    <property type="entry name" value="Tscrpt_reg_LuxR_C"/>
</dbReference>
<dbReference type="Proteomes" id="UP000440304">
    <property type="component" value="Unassembled WGS sequence"/>
</dbReference>
<dbReference type="InterPro" id="IPR016032">
    <property type="entry name" value="Sig_transdc_resp-reg_C-effctor"/>
</dbReference>
<dbReference type="Pfam" id="PF00196">
    <property type="entry name" value="GerE"/>
    <property type="match status" value="1"/>
</dbReference>
<dbReference type="OrthoDB" id="3170288at2"/>
<dbReference type="InterPro" id="IPR036388">
    <property type="entry name" value="WH-like_DNA-bd_sf"/>
</dbReference>
<evidence type="ECO:0000259" key="4">
    <source>
        <dbReference type="PROSITE" id="PS50043"/>
    </source>
</evidence>
<dbReference type="PANTHER" id="PTHR44688:SF16">
    <property type="entry name" value="DNA-BINDING TRANSCRIPTIONAL ACTIVATOR DEVR_DOSR"/>
    <property type="match status" value="1"/>
</dbReference>
<comment type="caution">
    <text evidence="5">The sequence shown here is derived from an EMBL/GenBank/DDBJ whole genome shotgun (WGS) entry which is preliminary data.</text>
</comment>
<evidence type="ECO:0000256" key="1">
    <source>
        <dbReference type="ARBA" id="ARBA00023015"/>
    </source>
</evidence>
<dbReference type="SUPFAM" id="SSF75516">
    <property type="entry name" value="Pheromone-binding domain of LuxR-like quorum-sensing transcription factors"/>
    <property type="match status" value="1"/>
</dbReference>
<keyword evidence="3" id="KW-0804">Transcription</keyword>
<keyword evidence="1" id="KW-0805">Transcription regulation</keyword>
<dbReference type="GO" id="GO:0006355">
    <property type="term" value="P:regulation of DNA-templated transcription"/>
    <property type="evidence" value="ECO:0007669"/>
    <property type="project" value="InterPro"/>
</dbReference>
<dbReference type="Gene3D" id="3.30.450.80">
    <property type="entry name" value="Transcription factor LuxR-like, autoinducer-binding domain"/>
    <property type="match status" value="1"/>
</dbReference>
<protein>
    <submittedName>
        <fullName evidence="5">LuxR family transcriptional regulator</fullName>
    </submittedName>
</protein>
<name>A0A6N8TI84_SHIZO</name>
<reference evidence="5 6" key="1">
    <citation type="submission" date="2019-12" db="EMBL/GenBank/DDBJ databases">
        <title>Shinella granuli gen. nov., sp. nov., and proposal of the reclassification of Zoogloea ramigera ATCC 19623 as Shinella zoogloeoides sp. nov.</title>
        <authorList>
            <person name="Gao J."/>
        </authorList>
    </citation>
    <scope>NUCLEOTIDE SEQUENCE [LARGE SCALE GENOMIC DNA]</scope>
    <source>
        <strain evidence="5 6">DSM 287</strain>
    </source>
</reference>
<dbReference type="RefSeq" id="WP_160787655.1">
    <property type="nucleotide sequence ID" value="NZ_CP086610.1"/>
</dbReference>
<dbReference type="InterPro" id="IPR036693">
    <property type="entry name" value="TF_LuxR_autoind-bd_dom_sf"/>
</dbReference>
<dbReference type="Gene3D" id="1.10.10.10">
    <property type="entry name" value="Winged helix-like DNA-binding domain superfamily/Winged helix DNA-binding domain"/>
    <property type="match status" value="1"/>
</dbReference>
<sequence length="246" mass="28276">MKINLLVQFLALIDELRGREETTAEFERLITLYGFEYYWLNQSPRPVESVLSLLLAGRWPEGWPETYLRRSYMQVDPTVRYLGHAQVGFRWRDTLGAFRASPHRKRMERMMVDARQNGLEDGYLFPVHGRRGLLGSLSIGGRPVELETAEMALFDSIARRLYWKLLHAADPQEAERLSAIVDVELTRREMEALALLAQGMTSHDIGRVLGISNHTVDWYMNGIQEKLGARNRHHAIAIAFRLGLVS</sequence>
<proteinExistence type="predicted"/>
<dbReference type="CDD" id="cd06170">
    <property type="entry name" value="LuxR_C_like"/>
    <property type="match status" value="1"/>
</dbReference>
<evidence type="ECO:0000256" key="2">
    <source>
        <dbReference type="ARBA" id="ARBA00023125"/>
    </source>
</evidence>